<evidence type="ECO:0000313" key="4">
    <source>
        <dbReference type="EMBL" id="KAG8237848.1"/>
    </source>
</evidence>
<dbReference type="SUPFAM" id="SSF52151">
    <property type="entry name" value="FabD/lysophospholipase-like"/>
    <property type="match status" value="1"/>
</dbReference>
<dbReference type="Gene3D" id="3.40.1090.10">
    <property type="entry name" value="Cytosolic phospholipase A2 catalytic domain"/>
    <property type="match status" value="1"/>
</dbReference>
<dbReference type="Proteomes" id="UP000792457">
    <property type="component" value="Unassembled WGS sequence"/>
</dbReference>
<evidence type="ECO:0000313" key="5">
    <source>
        <dbReference type="Proteomes" id="UP000792457"/>
    </source>
</evidence>
<protein>
    <recommendedName>
        <fullName evidence="3">PLA2c domain-containing protein</fullName>
    </recommendedName>
</protein>
<dbReference type="EMBL" id="KZ309230">
    <property type="protein sequence ID" value="KAG8237848.1"/>
    <property type="molecule type" value="Genomic_DNA"/>
</dbReference>
<reference evidence="4" key="2">
    <citation type="submission" date="2017-10" db="EMBL/GenBank/DDBJ databases">
        <title>Ladona fulva Genome sequencing and assembly.</title>
        <authorList>
            <person name="Murali S."/>
            <person name="Richards S."/>
            <person name="Bandaranaike D."/>
            <person name="Bellair M."/>
            <person name="Blankenburg K."/>
            <person name="Chao H."/>
            <person name="Dinh H."/>
            <person name="Doddapaneni H."/>
            <person name="Dugan-Rocha S."/>
            <person name="Elkadiri S."/>
            <person name="Gnanaolivu R."/>
            <person name="Hernandez B."/>
            <person name="Skinner E."/>
            <person name="Javaid M."/>
            <person name="Lee S."/>
            <person name="Li M."/>
            <person name="Ming W."/>
            <person name="Munidasa M."/>
            <person name="Muniz J."/>
            <person name="Nguyen L."/>
            <person name="Hughes D."/>
            <person name="Osuji N."/>
            <person name="Pu L.-L."/>
            <person name="Puazo M."/>
            <person name="Qu C."/>
            <person name="Quiroz J."/>
            <person name="Raj R."/>
            <person name="Weissenberger G."/>
            <person name="Xin Y."/>
            <person name="Zou X."/>
            <person name="Han Y."/>
            <person name="Worley K."/>
            <person name="Muzny D."/>
            <person name="Gibbs R."/>
        </authorList>
    </citation>
    <scope>NUCLEOTIDE SEQUENCE</scope>
    <source>
        <strain evidence="4">Sampled in the wild</strain>
    </source>
</reference>
<organism evidence="4 5">
    <name type="scientific">Ladona fulva</name>
    <name type="common">Scarce chaser dragonfly</name>
    <name type="synonym">Libellula fulva</name>
    <dbReference type="NCBI Taxonomy" id="123851"/>
    <lineage>
        <taxon>Eukaryota</taxon>
        <taxon>Metazoa</taxon>
        <taxon>Ecdysozoa</taxon>
        <taxon>Arthropoda</taxon>
        <taxon>Hexapoda</taxon>
        <taxon>Insecta</taxon>
        <taxon>Pterygota</taxon>
        <taxon>Palaeoptera</taxon>
        <taxon>Odonata</taxon>
        <taxon>Epiprocta</taxon>
        <taxon>Anisoptera</taxon>
        <taxon>Libelluloidea</taxon>
        <taxon>Libellulidae</taxon>
        <taxon>Ladona</taxon>
    </lineage>
</organism>
<dbReference type="PANTHER" id="PTHR10728:SF40">
    <property type="entry name" value="PATATIN FAMILY PROTEIN"/>
    <property type="match status" value="1"/>
</dbReference>
<keyword evidence="2" id="KW-0443">Lipid metabolism</keyword>
<evidence type="ECO:0000256" key="1">
    <source>
        <dbReference type="ARBA" id="ARBA00022801"/>
    </source>
</evidence>
<dbReference type="GO" id="GO:0005829">
    <property type="term" value="C:cytosol"/>
    <property type="evidence" value="ECO:0007669"/>
    <property type="project" value="TreeGrafter"/>
</dbReference>
<accession>A0A8K0KP43</accession>
<feature type="domain" description="PLA2c" evidence="3">
    <location>
        <begin position="10"/>
        <end position="47"/>
    </location>
</feature>
<reference evidence="4" key="1">
    <citation type="submission" date="2013-04" db="EMBL/GenBank/DDBJ databases">
        <authorList>
            <person name="Qu J."/>
            <person name="Murali S.C."/>
            <person name="Bandaranaike D."/>
            <person name="Bellair M."/>
            <person name="Blankenburg K."/>
            <person name="Chao H."/>
            <person name="Dinh H."/>
            <person name="Doddapaneni H."/>
            <person name="Downs B."/>
            <person name="Dugan-Rocha S."/>
            <person name="Elkadiri S."/>
            <person name="Gnanaolivu R.D."/>
            <person name="Hernandez B."/>
            <person name="Javaid M."/>
            <person name="Jayaseelan J.C."/>
            <person name="Lee S."/>
            <person name="Li M."/>
            <person name="Ming W."/>
            <person name="Munidasa M."/>
            <person name="Muniz J."/>
            <person name="Nguyen L."/>
            <person name="Ongeri F."/>
            <person name="Osuji N."/>
            <person name="Pu L.-L."/>
            <person name="Puazo M."/>
            <person name="Qu C."/>
            <person name="Quiroz J."/>
            <person name="Raj R."/>
            <person name="Weissenberger G."/>
            <person name="Xin Y."/>
            <person name="Zou X."/>
            <person name="Han Y."/>
            <person name="Richards S."/>
            <person name="Worley K."/>
            <person name="Muzny D."/>
            <person name="Gibbs R."/>
        </authorList>
    </citation>
    <scope>NUCLEOTIDE SEQUENCE</scope>
    <source>
        <strain evidence="4">Sampled in the wild</strain>
    </source>
</reference>
<proteinExistence type="predicted"/>
<sequence>MVKYNKIPIMGVLASGGGYRALIGYAGALAALQKCGILDCVTYIAGGDADVFKKKVPCSLDTTDSPRGIIKALPIVEKDSLVFQGQNGTFTRFRRRKRANLQESGDGINTGLVVTLATVVRSPLPLFLVSGHLQ</sequence>
<comment type="caution">
    <text evidence="4">The sequence shown here is derived from an EMBL/GenBank/DDBJ whole genome shotgun (WGS) entry which is preliminary data.</text>
</comment>
<evidence type="ECO:0000256" key="2">
    <source>
        <dbReference type="ARBA" id="ARBA00023098"/>
    </source>
</evidence>
<name>A0A8K0KP43_LADFU</name>
<dbReference type="Pfam" id="PF01735">
    <property type="entry name" value="PLA2_B"/>
    <property type="match status" value="1"/>
</dbReference>
<dbReference type="AlphaFoldDB" id="A0A8K0KP43"/>
<dbReference type="GO" id="GO:0005544">
    <property type="term" value="F:calcium-dependent phospholipid binding"/>
    <property type="evidence" value="ECO:0007669"/>
    <property type="project" value="TreeGrafter"/>
</dbReference>
<dbReference type="InterPro" id="IPR016035">
    <property type="entry name" value="Acyl_Trfase/lysoPLipase"/>
</dbReference>
<dbReference type="GO" id="GO:0046475">
    <property type="term" value="P:glycerophospholipid catabolic process"/>
    <property type="evidence" value="ECO:0007669"/>
    <property type="project" value="TreeGrafter"/>
</dbReference>
<dbReference type="InterPro" id="IPR002642">
    <property type="entry name" value="LysoPLipase_cat_dom"/>
</dbReference>
<gene>
    <name evidence="4" type="ORF">J437_LFUL002457</name>
</gene>
<dbReference type="GO" id="GO:0005509">
    <property type="term" value="F:calcium ion binding"/>
    <property type="evidence" value="ECO:0007669"/>
    <property type="project" value="TreeGrafter"/>
</dbReference>
<keyword evidence="5" id="KW-1185">Reference proteome</keyword>
<dbReference type="GO" id="GO:0047498">
    <property type="term" value="F:calcium-dependent phospholipase A2 activity"/>
    <property type="evidence" value="ECO:0007669"/>
    <property type="project" value="TreeGrafter"/>
</dbReference>
<dbReference type="PANTHER" id="PTHR10728">
    <property type="entry name" value="CYTOSOLIC PHOSPHOLIPASE A2"/>
    <property type="match status" value="1"/>
</dbReference>
<evidence type="ECO:0000259" key="3">
    <source>
        <dbReference type="Pfam" id="PF01735"/>
    </source>
</evidence>
<keyword evidence="1" id="KW-0378">Hydrolase</keyword>